<dbReference type="PANTHER" id="PTHR12863:SF1">
    <property type="entry name" value="FATTY ACID 2-HYDROXYLASE"/>
    <property type="match status" value="1"/>
</dbReference>
<evidence type="ECO:0000256" key="14">
    <source>
        <dbReference type="ARBA" id="ARBA00023160"/>
    </source>
</evidence>
<name>A0ABQ5G9X7_9ASTR</name>
<dbReference type="EMBL" id="BQNB010018200">
    <property type="protein sequence ID" value="GJT71817.1"/>
    <property type="molecule type" value="Genomic_DNA"/>
</dbReference>
<feature type="transmembrane region" description="Helical" evidence="16">
    <location>
        <begin position="171"/>
        <end position="188"/>
    </location>
</feature>
<dbReference type="Pfam" id="PF04116">
    <property type="entry name" value="FA_hydroxylase"/>
    <property type="match status" value="1"/>
</dbReference>
<keyword evidence="12" id="KW-0443">Lipid metabolism</keyword>
<evidence type="ECO:0000259" key="17">
    <source>
        <dbReference type="Pfam" id="PF04116"/>
    </source>
</evidence>
<comment type="similarity">
    <text evidence="3">Belongs to the sterol desaturase family.</text>
</comment>
<keyword evidence="5 16" id="KW-0812">Transmembrane</keyword>
<dbReference type="InterPro" id="IPR006694">
    <property type="entry name" value="Fatty_acid_hydroxylase"/>
</dbReference>
<reference evidence="18" key="2">
    <citation type="submission" date="2022-01" db="EMBL/GenBank/DDBJ databases">
        <authorList>
            <person name="Yamashiro T."/>
            <person name="Shiraishi A."/>
            <person name="Satake H."/>
            <person name="Nakayama K."/>
        </authorList>
    </citation>
    <scope>NUCLEOTIDE SEQUENCE</scope>
</reference>
<proteinExistence type="inferred from homology"/>
<evidence type="ECO:0000256" key="9">
    <source>
        <dbReference type="ARBA" id="ARBA00022833"/>
    </source>
</evidence>
<keyword evidence="14" id="KW-0275">Fatty acid biosynthesis</keyword>
<dbReference type="Proteomes" id="UP001151760">
    <property type="component" value="Unassembled WGS sequence"/>
</dbReference>
<evidence type="ECO:0000256" key="2">
    <source>
        <dbReference type="ARBA" id="ARBA00004477"/>
    </source>
</evidence>
<comment type="cofactor">
    <cofactor evidence="1">
        <name>Zn(2+)</name>
        <dbReference type="ChEBI" id="CHEBI:29105"/>
    </cofactor>
</comment>
<evidence type="ECO:0000256" key="16">
    <source>
        <dbReference type="SAM" id="Phobius"/>
    </source>
</evidence>
<keyword evidence="7" id="KW-0256">Endoplasmic reticulum</keyword>
<feature type="region of interest" description="Disordered" evidence="15">
    <location>
        <begin position="321"/>
        <end position="362"/>
    </location>
</feature>
<comment type="subcellular location">
    <subcellularLocation>
        <location evidence="2">Endoplasmic reticulum membrane</location>
        <topology evidence="2">Multi-pass membrane protein</topology>
    </subcellularLocation>
</comment>
<keyword evidence="8" id="KW-0276">Fatty acid metabolism</keyword>
<organism evidence="18 19">
    <name type="scientific">Tanacetum coccineum</name>
    <dbReference type="NCBI Taxonomy" id="301880"/>
    <lineage>
        <taxon>Eukaryota</taxon>
        <taxon>Viridiplantae</taxon>
        <taxon>Streptophyta</taxon>
        <taxon>Embryophyta</taxon>
        <taxon>Tracheophyta</taxon>
        <taxon>Spermatophyta</taxon>
        <taxon>Magnoliopsida</taxon>
        <taxon>eudicotyledons</taxon>
        <taxon>Gunneridae</taxon>
        <taxon>Pentapetalae</taxon>
        <taxon>asterids</taxon>
        <taxon>campanulids</taxon>
        <taxon>Asterales</taxon>
        <taxon>Asteraceae</taxon>
        <taxon>Asteroideae</taxon>
        <taxon>Anthemideae</taxon>
        <taxon>Anthemidinae</taxon>
        <taxon>Tanacetum</taxon>
    </lineage>
</organism>
<evidence type="ECO:0000256" key="10">
    <source>
        <dbReference type="ARBA" id="ARBA00022989"/>
    </source>
</evidence>
<evidence type="ECO:0000256" key="3">
    <source>
        <dbReference type="ARBA" id="ARBA00009324"/>
    </source>
</evidence>
<keyword evidence="9" id="KW-0862">Zinc</keyword>
<comment type="caution">
    <text evidence="18">The sequence shown here is derived from an EMBL/GenBank/DDBJ whole genome shotgun (WGS) entry which is preliminary data.</text>
</comment>
<feature type="transmembrane region" description="Helical" evidence="16">
    <location>
        <begin position="94"/>
        <end position="112"/>
    </location>
</feature>
<evidence type="ECO:0000256" key="6">
    <source>
        <dbReference type="ARBA" id="ARBA00022723"/>
    </source>
</evidence>
<dbReference type="PANTHER" id="PTHR12863">
    <property type="entry name" value="FATTY ACID HYDROXYLASE"/>
    <property type="match status" value="1"/>
</dbReference>
<keyword evidence="11" id="KW-0560">Oxidoreductase</keyword>
<evidence type="ECO:0000256" key="7">
    <source>
        <dbReference type="ARBA" id="ARBA00022824"/>
    </source>
</evidence>
<evidence type="ECO:0000256" key="4">
    <source>
        <dbReference type="ARBA" id="ARBA00022516"/>
    </source>
</evidence>
<keyword evidence="4" id="KW-0444">Lipid biosynthesis</keyword>
<keyword evidence="10 16" id="KW-1133">Transmembrane helix</keyword>
<evidence type="ECO:0000256" key="15">
    <source>
        <dbReference type="SAM" id="MobiDB-lite"/>
    </source>
</evidence>
<reference evidence="18" key="1">
    <citation type="journal article" date="2022" name="Int. J. Mol. Sci.">
        <title>Draft Genome of Tanacetum Coccineum: Genomic Comparison of Closely Related Tanacetum-Family Plants.</title>
        <authorList>
            <person name="Yamashiro T."/>
            <person name="Shiraishi A."/>
            <person name="Nakayama K."/>
            <person name="Satake H."/>
        </authorList>
    </citation>
    <scope>NUCLEOTIDE SEQUENCE</scope>
</reference>
<evidence type="ECO:0000256" key="13">
    <source>
        <dbReference type="ARBA" id="ARBA00023136"/>
    </source>
</evidence>
<dbReference type="InterPro" id="IPR014430">
    <property type="entry name" value="Scs7"/>
</dbReference>
<sequence length="386" mass="44598">MVAQEFTVDLDKPLVFQVNFALLLFSASVGHLGEAYQEWVHQPIVTVEGPRFFASDFWEFLTKNEWYVIPTIWLPVVCWYATKAFKMGNSLPEIAMILVLGIFIWSLMEYSLHRFLFHIKTKTYWGNTLHYLLHGCHHKHPQDGLRLVFPPTATAILLFPLWNIVKLISTPAVAPALFAGILLGYVMYDVTHYYLHHGQPKSEVPKHLKKYHLNHHFRIQNKGYGITSSLWDKVFWTLPQTKSHDKARKHEYNRQATVQRTKDMITGKWKTLTRDCNKFTGIVEEHAQLTDENDSTWLARSVVAGRRVRTAEDIEEPNELFRDNTIPCPPGKPRPSKSQKSDSSRSVGSSSTGGDAFKEMVQEELRIEREKIGFSRYKKNRGIEVS</sequence>
<feature type="domain" description="Fatty acid hydroxylase" evidence="17">
    <location>
        <begin position="99"/>
        <end position="237"/>
    </location>
</feature>
<evidence type="ECO:0000256" key="1">
    <source>
        <dbReference type="ARBA" id="ARBA00001947"/>
    </source>
</evidence>
<keyword evidence="13 16" id="KW-0472">Membrane</keyword>
<gene>
    <name evidence="18" type="ORF">Tco_1031103</name>
</gene>
<evidence type="ECO:0000256" key="12">
    <source>
        <dbReference type="ARBA" id="ARBA00023098"/>
    </source>
</evidence>
<evidence type="ECO:0000313" key="19">
    <source>
        <dbReference type="Proteomes" id="UP001151760"/>
    </source>
</evidence>
<evidence type="ECO:0000256" key="11">
    <source>
        <dbReference type="ARBA" id="ARBA00023002"/>
    </source>
</evidence>
<evidence type="ECO:0000313" key="18">
    <source>
        <dbReference type="EMBL" id="GJT71817.1"/>
    </source>
</evidence>
<evidence type="ECO:0000256" key="8">
    <source>
        <dbReference type="ARBA" id="ARBA00022832"/>
    </source>
</evidence>
<keyword evidence="19" id="KW-1185">Reference proteome</keyword>
<accession>A0ABQ5G9X7</accession>
<evidence type="ECO:0000256" key="5">
    <source>
        <dbReference type="ARBA" id="ARBA00022692"/>
    </source>
</evidence>
<protein>
    <submittedName>
        <fullName evidence="18">Dihydroceramide fatty acyl 2-hydroxylase FAH1-like protein</fullName>
    </submittedName>
</protein>
<keyword evidence="6" id="KW-0479">Metal-binding</keyword>